<dbReference type="InterPro" id="IPR052907">
    <property type="entry name" value="Beta-lactamase/esterase"/>
</dbReference>
<dbReference type="PANTHER" id="PTHR43319:SF3">
    <property type="entry name" value="BETA-LACTAMASE-RELATED DOMAIN-CONTAINING PROTEIN"/>
    <property type="match status" value="1"/>
</dbReference>
<name>A0A318KFG5_9NOCA</name>
<dbReference type="SUPFAM" id="SSF56601">
    <property type="entry name" value="beta-lactamase/transpeptidase-like"/>
    <property type="match status" value="1"/>
</dbReference>
<dbReference type="InterPro" id="IPR012338">
    <property type="entry name" value="Beta-lactam/transpept-like"/>
</dbReference>
<gene>
    <name evidence="2" type="ORF">DFR70_114116</name>
</gene>
<evidence type="ECO:0000313" key="3">
    <source>
        <dbReference type="Proteomes" id="UP000247569"/>
    </source>
</evidence>
<feature type="domain" description="Beta-lactamase-related" evidence="1">
    <location>
        <begin position="10"/>
        <end position="348"/>
    </location>
</feature>
<sequence length="368" mass="39747">MPLRDALHRNIAAEGELGAALAVVIDDELVVDLWAGHQDQARSSPWACDTIVNVWSLTKTVVALTALVLADSGQLDLDRPVGAYWPEFARHGKEGVTVRHLLSHTSGLPGWRPPLSLTDFYDRDRACQLLAAQQPRWPAGSVGAYHAQNYGHLIGEVVRRSTGKSLNSVMRETVAEPLGADFRLGATEADYPRIAELDPPARRRMPFPEDLDRSPMVDTFTAPAVTAPDAMTSQWRAAELGAVNGHSNARALATMLSALAQDGTTRGHRLFSADTAAEAYRAHSSGVDQVLGLPLRWGLGLALADEGNPARVPAGRRLFWGGWGGSIAVIDPSARMTFAYTMNRMSPGVIGSDRSIDYVDTLYTCLSS</sequence>
<dbReference type="EMBL" id="QJKF01000014">
    <property type="protein sequence ID" value="PXX58432.1"/>
    <property type="molecule type" value="Genomic_DNA"/>
</dbReference>
<evidence type="ECO:0000313" key="2">
    <source>
        <dbReference type="EMBL" id="PXX58432.1"/>
    </source>
</evidence>
<dbReference type="Gene3D" id="3.40.710.10">
    <property type="entry name" value="DD-peptidase/beta-lactamase superfamily"/>
    <property type="match status" value="1"/>
</dbReference>
<keyword evidence="3" id="KW-1185">Reference proteome</keyword>
<dbReference type="InterPro" id="IPR001466">
    <property type="entry name" value="Beta-lactam-related"/>
</dbReference>
<dbReference type="Pfam" id="PF00144">
    <property type="entry name" value="Beta-lactamase"/>
    <property type="match status" value="1"/>
</dbReference>
<protein>
    <submittedName>
        <fullName evidence="2">CubicO group peptidase (Beta-lactamase class C family)</fullName>
    </submittedName>
</protein>
<dbReference type="RefSeq" id="WP_246003122.1">
    <property type="nucleotide sequence ID" value="NZ_QJKF01000014.1"/>
</dbReference>
<accession>A0A318KFG5</accession>
<dbReference type="PANTHER" id="PTHR43319">
    <property type="entry name" value="BETA-LACTAMASE-RELATED"/>
    <property type="match status" value="1"/>
</dbReference>
<proteinExistence type="predicted"/>
<evidence type="ECO:0000259" key="1">
    <source>
        <dbReference type="Pfam" id="PF00144"/>
    </source>
</evidence>
<organism evidence="2 3">
    <name type="scientific">Nocardia tenerifensis</name>
    <dbReference type="NCBI Taxonomy" id="228006"/>
    <lineage>
        <taxon>Bacteria</taxon>
        <taxon>Bacillati</taxon>
        <taxon>Actinomycetota</taxon>
        <taxon>Actinomycetes</taxon>
        <taxon>Mycobacteriales</taxon>
        <taxon>Nocardiaceae</taxon>
        <taxon>Nocardia</taxon>
    </lineage>
</organism>
<dbReference type="AlphaFoldDB" id="A0A318KFG5"/>
<reference evidence="2 3" key="1">
    <citation type="submission" date="2018-05" db="EMBL/GenBank/DDBJ databases">
        <title>Genomic Encyclopedia of Type Strains, Phase IV (KMG-IV): sequencing the most valuable type-strain genomes for metagenomic binning, comparative biology and taxonomic classification.</title>
        <authorList>
            <person name="Goeker M."/>
        </authorList>
    </citation>
    <scope>NUCLEOTIDE SEQUENCE [LARGE SCALE GENOMIC DNA]</scope>
    <source>
        <strain evidence="2 3">DSM 44704</strain>
    </source>
</reference>
<comment type="caution">
    <text evidence="2">The sequence shown here is derived from an EMBL/GenBank/DDBJ whole genome shotgun (WGS) entry which is preliminary data.</text>
</comment>
<dbReference type="Proteomes" id="UP000247569">
    <property type="component" value="Unassembled WGS sequence"/>
</dbReference>